<dbReference type="EMBL" id="JACORU010000007">
    <property type="protein sequence ID" value="MBC5766477.1"/>
    <property type="molecule type" value="Genomic_DNA"/>
</dbReference>
<protein>
    <submittedName>
        <fullName evidence="1">Uncharacterized protein</fullName>
    </submittedName>
</protein>
<name>A0A923S6T3_9BURK</name>
<dbReference type="RefSeq" id="WP_187082971.1">
    <property type="nucleotide sequence ID" value="NZ_JACORU010000007.1"/>
</dbReference>
<dbReference type="AlphaFoldDB" id="A0A923S6T3"/>
<reference evidence="1" key="1">
    <citation type="submission" date="2020-08" db="EMBL/GenBank/DDBJ databases">
        <title>Ramlibacter sp. GTP1 16S ribosomal RNA gene genome sequencing and assembly.</title>
        <authorList>
            <person name="Kang M."/>
        </authorList>
    </citation>
    <scope>NUCLEOTIDE SEQUENCE</scope>
    <source>
        <strain evidence="1">GTP1</strain>
    </source>
</reference>
<sequence length="92" mass="10233">MDRLATYRELLDRGAGLSEKASAILAPCVRYVELRNSMSKDSRQHVTRFVEAAQRWGVQGEFAGLAVAEDARVIRAMTRAVAEVLQSEPQVQ</sequence>
<dbReference type="Proteomes" id="UP000596827">
    <property type="component" value="Unassembled WGS sequence"/>
</dbReference>
<gene>
    <name evidence="1" type="ORF">H8R02_18555</name>
</gene>
<evidence type="ECO:0000313" key="2">
    <source>
        <dbReference type="Proteomes" id="UP000596827"/>
    </source>
</evidence>
<accession>A0A923S6T3</accession>
<comment type="caution">
    <text evidence="1">The sequence shown here is derived from an EMBL/GenBank/DDBJ whole genome shotgun (WGS) entry which is preliminary data.</text>
</comment>
<keyword evidence="2" id="KW-1185">Reference proteome</keyword>
<evidence type="ECO:0000313" key="1">
    <source>
        <dbReference type="EMBL" id="MBC5766477.1"/>
    </source>
</evidence>
<organism evidence="1 2">
    <name type="scientific">Ramlibacter albus</name>
    <dbReference type="NCBI Taxonomy" id="2079448"/>
    <lineage>
        <taxon>Bacteria</taxon>
        <taxon>Pseudomonadati</taxon>
        <taxon>Pseudomonadota</taxon>
        <taxon>Betaproteobacteria</taxon>
        <taxon>Burkholderiales</taxon>
        <taxon>Comamonadaceae</taxon>
        <taxon>Ramlibacter</taxon>
    </lineage>
</organism>
<proteinExistence type="predicted"/>